<proteinExistence type="predicted"/>
<keyword evidence="3" id="KW-1185">Reference proteome</keyword>
<reference evidence="2 3" key="1">
    <citation type="submission" date="2017-04" db="EMBL/GenBank/DDBJ databases">
        <authorList>
            <person name="Afonso C.L."/>
            <person name="Miller P.J."/>
            <person name="Scott M.A."/>
            <person name="Spackman E."/>
            <person name="Goraichik I."/>
            <person name="Dimitrov K.M."/>
            <person name="Suarez D.L."/>
            <person name="Swayne D.E."/>
        </authorList>
    </citation>
    <scope>NUCLEOTIDE SEQUENCE [LARGE SCALE GENOMIC DNA]</scope>
    <source>
        <strain evidence="2 3">CGMCC 1.10972</strain>
    </source>
</reference>
<gene>
    <name evidence="2" type="ORF">SAMN06297251_102101</name>
</gene>
<name>A0A1W1YZ13_9HYPH</name>
<evidence type="ECO:0000256" key="1">
    <source>
        <dbReference type="SAM" id="Coils"/>
    </source>
</evidence>
<accession>A0A1W1YZ13</accession>
<evidence type="ECO:0000313" key="3">
    <source>
        <dbReference type="Proteomes" id="UP000192656"/>
    </source>
</evidence>
<sequence>MWCGKTQHLVREMTSATKTYIDRMVAWESAGWGDQKNAVERLARRHQIPFWSLEHARTRAKTIKDDFAAMVRSAYLKECERQIECLRHELEMERAKGAGDDFADLEREAEALVAKLVEARKAALRRAGR</sequence>
<protein>
    <submittedName>
        <fullName evidence="2">Uncharacterized protein</fullName>
    </submittedName>
</protein>
<dbReference type="EMBL" id="FWXR01000002">
    <property type="protein sequence ID" value="SMC41384.1"/>
    <property type="molecule type" value="Genomic_DNA"/>
</dbReference>
<organism evidence="2 3">
    <name type="scientific">Fulvimarina manganoxydans</name>
    <dbReference type="NCBI Taxonomy" id="937218"/>
    <lineage>
        <taxon>Bacteria</taxon>
        <taxon>Pseudomonadati</taxon>
        <taxon>Pseudomonadota</taxon>
        <taxon>Alphaproteobacteria</taxon>
        <taxon>Hyphomicrobiales</taxon>
        <taxon>Aurantimonadaceae</taxon>
        <taxon>Fulvimarina</taxon>
    </lineage>
</organism>
<evidence type="ECO:0000313" key="2">
    <source>
        <dbReference type="EMBL" id="SMC41384.1"/>
    </source>
</evidence>
<dbReference type="AlphaFoldDB" id="A0A1W1YZ13"/>
<keyword evidence="1" id="KW-0175">Coiled coil</keyword>
<feature type="coiled-coil region" evidence="1">
    <location>
        <begin position="76"/>
        <end position="122"/>
    </location>
</feature>
<dbReference type="Proteomes" id="UP000192656">
    <property type="component" value="Unassembled WGS sequence"/>
</dbReference>
<dbReference type="STRING" id="937218.SAMN06297251_102101"/>